<dbReference type="InterPro" id="IPR000299">
    <property type="entry name" value="FERM_domain"/>
</dbReference>
<dbReference type="EMBL" id="CAWYQH010000174">
    <property type="protein sequence ID" value="CAK8698384.1"/>
    <property type="molecule type" value="Genomic_DNA"/>
</dbReference>
<gene>
    <name evidence="5" type="ORF">CVLEPA_LOCUS31821</name>
</gene>
<dbReference type="InterPro" id="IPR014352">
    <property type="entry name" value="FERM/acyl-CoA-bd_prot_sf"/>
</dbReference>
<dbReference type="PANTHER" id="PTHR22692">
    <property type="entry name" value="MYOSIN VII, XV"/>
    <property type="match status" value="1"/>
</dbReference>
<dbReference type="Gene3D" id="1.20.80.10">
    <property type="match status" value="1"/>
</dbReference>
<accession>A0ABP0H601</accession>
<evidence type="ECO:0000259" key="3">
    <source>
        <dbReference type="PROSITE" id="PS50057"/>
    </source>
</evidence>
<proteinExistence type="inferred from homology"/>
<feature type="domain" description="MyTH4" evidence="4">
    <location>
        <begin position="98"/>
        <end position="320"/>
    </location>
</feature>
<dbReference type="InterPro" id="IPR038185">
    <property type="entry name" value="MyTH4_dom_sf"/>
</dbReference>
<name>A0ABP0H601_CLALP</name>
<dbReference type="PANTHER" id="PTHR22692:SF33">
    <property type="entry name" value="MYOSIN"/>
    <property type="match status" value="1"/>
</dbReference>
<evidence type="ECO:0008006" key="7">
    <source>
        <dbReference type="Google" id="ProtNLM"/>
    </source>
</evidence>
<dbReference type="PROSITE" id="PS50057">
    <property type="entry name" value="FERM_3"/>
    <property type="match status" value="1"/>
</dbReference>
<reference evidence="5 6" key="1">
    <citation type="submission" date="2024-02" db="EMBL/GenBank/DDBJ databases">
        <authorList>
            <person name="Daric V."/>
            <person name="Darras S."/>
        </authorList>
    </citation>
    <scope>NUCLEOTIDE SEQUENCE [LARGE SCALE GENOMIC DNA]</scope>
</reference>
<evidence type="ECO:0000256" key="1">
    <source>
        <dbReference type="ARBA" id="ARBA00008314"/>
    </source>
</evidence>
<protein>
    <recommendedName>
        <fullName evidence="7">MyTH4 domain-containing protein</fullName>
    </recommendedName>
</protein>
<feature type="region of interest" description="Disordered" evidence="2">
    <location>
        <begin position="1"/>
        <end position="32"/>
    </location>
</feature>
<dbReference type="SUPFAM" id="SSF54236">
    <property type="entry name" value="Ubiquitin-like"/>
    <property type="match status" value="1"/>
</dbReference>
<comment type="caution">
    <text evidence="5">The sequence shown here is derived from an EMBL/GenBank/DDBJ whole genome shotgun (WGS) entry which is preliminary data.</text>
</comment>
<organism evidence="5 6">
    <name type="scientific">Clavelina lepadiformis</name>
    <name type="common">Light-bulb sea squirt</name>
    <name type="synonym">Ascidia lepadiformis</name>
    <dbReference type="NCBI Taxonomy" id="159417"/>
    <lineage>
        <taxon>Eukaryota</taxon>
        <taxon>Metazoa</taxon>
        <taxon>Chordata</taxon>
        <taxon>Tunicata</taxon>
        <taxon>Ascidiacea</taxon>
        <taxon>Aplousobranchia</taxon>
        <taxon>Clavelinidae</taxon>
        <taxon>Clavelina</taxon>
    </lineage>
</organism>
<dbReference type="Proteomes" id="UP001642483">
    <property type="component" value="Unassembled WGS sequence"/>
</dbReference>
<feature type="domain" description="FERM" evidence="3">
    <location>
        <begin position="325"/>
        <end position="619"/>
    </location>
</feature>
<dbReference type="Gene3D" id="1.25.40.530">
    <property type="entry name" value="MyTH4 domain"/>
    <property type="match status" value="1"/>
</dbReference>
<keyword evidence="6" id="KW-1185">Reference proteome</keyword>
<dbReference type="Pfam" id="PF21989">
    <property type="entry name" value="RA_2"/>
    <property type="match status" value="1"/>
</dbReference>
<evidence type="ECO:0000259" key="4">
    <source>
        <dbReference type="PROSITE" id="PS51016"/>
    </source>
</evidence>
<evidence type="ECO:0000256" key="2">
    <source>
        <dbReference type="SAM" id="MobiDB-lite"/>
    </source>
</evidence>
<dbReference type="InterPro" id="IPR029071">
    <property type="entry name" value="Ubiquitin-like_domsf"/>
</dbReference>
<dbReference type="Gene3D" id="3.10.20.90">
    <property type="entry name" value="Phosphatidylinositol 3-kinase Catalytic Subunit, Chain A, domain 1"/>
    <property type="match status" value="1"/>
</dbReference>
<evidence type="ECO:0000313" key="5">
    <source>
        <dbReference type="EMBL" id="CAK8698384.1"/>
    </source>
</evidence>
<dbReference type="InterPro" id="IPR051567">
    <property type="entry name" value="Unconventional_Myosin_ATPase"/>
</dbReference>
<feature type="region of interest" description="Disordered" evidence="2">
    <location>
        <begin position="169"/>
        <end position="194"/>
    </location>
</feature>
<sequence>MSPVETNGVVNGHHTNGAPNSTLKVPNGQELPVNTEKTLSPVIEEIVCNHFAPGVKGHFEKRTNLPVLRSTNLSVFKRLKSNYKKESGSPDMQKVNGTADRARRYSFSGSVSNSSDMALVRSSWDLILSFMGDESEALEKGQGTRLFESTILERRKYFSTKKKLWRKQSSEISAGNKSPRKRPTSMYIESEPAENKDVLNNNGESVISGENLSKMTVLEKVQFLVNIGIESVHLRDEIYCQLVKQLTCNPSLRSNALGWILLALIMGCFSPSNKILDLISRFLDDQRTPYSSYCKGKLTRVLENGERKNAPCSLELQAAKSRQEIRLPVICMDHSVRTIWTDSSTTAEEMCRKLASKNRLGDSFGFSLYLALNNKLVTLGNGNFHILDAISQAEKFSKLNDVQEIWRIYYRREIFSISDATGIQDNQMRALLTYSQICGGVQSGEYQCLKAQDLALLMAHQYCVRNGLQKIDMKRVTAICDQNLPSRLCKDNNKKKWCQMVHSTLKALHAKYQPSEKIDTLDIMQQVIRYASKAFIDSFTKTFALSRFQRVDENLDGSSFTDVIMTLNHEKLVIRCNVAVSTREHEHDTKSPEPPLLELEVRNLKSVEWLDKRYLDRKL</sequence>
<feature type="compositionally biased region" description="Polar residues" evidence="2">
    <location>
        <begin position="1"/>
        <end position="24"/>
    </location>
</feature>
<evidence type="ECO:0000313" key="6">
    <source>
        <dbReference type="Proteomes" id="UP001642483"/>
    </source>
</evidence>
<dbReference type="PROSITE" id="PS51016">
    <property type="entry name" value="MYTH4"/>
    <property type="match status" value="1"/>
</dbReference>
<dbReference type="InterPro" id="IPR000857">
    <property type="entry name" value="MyTH4_dom"/>
</dbReference>
<dbReference type="CDD" id="cd17092">
    <property type="entry name" value="FERM1_F1_Myosin-VII"/>
    <property type="match status" value="1"/>
</dbReference>
<dbReference type="SMART" id="SM00139">
    <property type="entry name" value="MyTH4"/>
    <property type="match status" value="1"/>
</dbReference>
<comment type="similarity">
    <text evidence="1">Belongs to the TRAFAC class myosin-kinesin ATPase superfamily. Myosin family.</text>
</comment>
<dbReference type="Pfam" id="PF00784">
    <property type="entry name" value="MyTH4"/>
    <property type="match status" value="1"/>
</dbReference>